<dbReference type="EMBL" id="UOEY01000021">
    <property type="protein sequence ID" value="VAW35842.1"/>
    <property type="molecule type" value="Genomic_DNA"/>
</dbReference>
<sequence length="56" mass="6702">MKCEKCGEKLEVIRRCRQVRLQCKGCRHEYQIHEVASRLDTETEAVLERYTAIIYD</sequence>
<reference evidence="1" key="1">
    <citation type="submission" date="2018-06" db="EMBL/GenBank/DDBJ databases">
        <authorList>
            <person name="Zhirakovskaya E."/>
        </authorList>
    </citation>
    <scope>NUCLEOTIDE SEQUENCE</scope>
</reference>
<proteinExistence type="predicted"/>
<organism evidence="1">
    <name type="scientific">hydrothermal vent metagenome</name>
    <dbReference type="NCBI Taxonomy" id="652676"/>
    <lineage>
        <taxon>unclassified sequences</taxon>
        <taxon>metagenomes</taxon>
        <taxon>ecological metagenomes</taxon>
    </lineage>
</organism>
<accession>A0A3B0VAI0</accession>
<name>A0A3B0VAI0_9ZZZZ</name>
<gene>
    <name evidence="1" type="ORF">MNBD_DELTA04-748</name>
</gene>
<protein>
    <submittedName>
        <fullName evidence="1">Uncharacterized protein</fullName>
    </submittedName>
</protein>
<dbReference type="NCBIfam" id="NF041197">
    <property type="entry name" value="CxxC_Se_CxxC"/>
    <property type="match status" value="1"/>
</dbReference>
<evidence type="ECO:0000313" key="1">
    <source>
        <dbReference type="EMBL" id="VAW35842.1"/>
    </source>
</evidence>
<dbReference type="AlphaFoldDB" id="A0A3B0VAI0"/>